<protein>
    <submittedName>
        <fullName evidence="1">Uncharacterized protein</fullName>
    </submittedName>
</protein>
<gene>
    <name evidence="1" type="ORF">C2G38_2216778</name>
</gene>
<proteinExistence type="predicted"/>
<comment type="caution">
    <text evidence="1">The sequence shown here is derived from an EMBL/GenBank/DDBJ whole genome shotgun (WGS) entry which is preliminary data.</text>
</comment>
<keyword evidence="2" id="KW-1185">Reference proteome</keyword>
<organism evidence="1 2">
    <name type="scientific">Gigaspora rosea</name>
    <dbReference type="NCBI Taxonomy" id="44941"/>
    <lineage>
        <taxon>Eukaryota</taxon>
        <taxon>Fungi</taxon>
        <taxon>Fungi incertae sedis</taxon>
        <taxon>Mucoromycota</taxon>
        <taxon>Glomeromycotina</taxon>
        <taxon>Glomeromycetes</taxon>
        <taxon>Diversisporales</taxon>
        <taxon>Gigasporaceae</taxon>
        <taxon>Gigaspora</taxon>
    </lineage>
</organism>
<sequence>MKINNLSLARIPMIADMNEDKIVETNLEHNECDKLVVGPKLEKDNRLTILIKSNDEGHVAKFNKDGENHMDRINKAAKKNDIKNNIRESAIDERDIPNLEAKKSNNRDKAPNGRAKNIRIKIRSIEGIHDENVEYKYYHEYESSDEIFHYNKYSTICRISSRDRRR</sequence>
<reference evidence="1 2" key="1">
    <citation type="submission" date="2018-06" db="EMBL/GenBank/DDBJ databases">
        <title>Comparative genomics reveals the genomic features of Rhizophagus irregularis, R. cerebriforme, R. diaphanum and Gigaspora rosea, and their symbiotic lifestyle signature.</title>
        <authorList>
            <person name="Morin E."/>
            <person name="San Clemente H."/>
            <person name="Chen E.C.H."/>
            <person name="De La Providencia I."/>
            <person name="Hainaut M."/>
            <person name="Kuo A."/>
            <person name="Kohler A."/>
            <person name="Murat C."/>
            <person name="Tang N."/>
            <person name="Roy S."/>
            <person name="Loubradou J."/>
            <person name="Henrissat B."/>
            <person name="Grigoriev I.V."/>
            <person name="Corradi N."/>
            <person name="Roux C."/>
            <person name="Martin F.M."/>
        </authorList>
    </citation>
    <scope>NUCLEOTIDE SEQUENCE [LARGE SCALE GENOMIC DNA]</scope>
    <source>
        <strain evidence="1 2">DAOM 194757</strain>
    </source>
</reference>
<dbReference type="AlphaFoldDB" id="A0A397U8R3"/>
<evidence type="ECO:0000313" key="1">
    <source>
        <dbReference type="EMBL" id="RIB06544.1"/>
    </source>
</evidence>
<dbReference type="OrthoDB" id="2493030at2759"/>
<accession>A0A397U8R3</accession>
<name>A0A397U8R3_9GLOM</name>
<dbReference type="EMBL" id="QKWP01001795">
    <property type="protein sequence ID" value="RIB06544.1"/>
    <property type="molecule type" value="Genomic_DNA"/>
</dbReference>
<evidence type="ECO:0000313" key="2">
    <source>
        <dbReference type="Proteomes" id="UP000266673"/>
    </source>
</evidence>
<dbReference type="Proteomes" id="UP000266673">
    <property type="component" value="Unassembled WGS sequence"/>
</dbReference>